<dbReference type="GO" id="GO:0009055">
    <property type="term" value="F:electron transfer activity"/>
    <property type="evidence" value="ECO:0007669"/>
    <property type="project" value="InterPro"/>
</dbReference>
<dbReference type="EMBL" id="RSFA01000074">
    <property type="protein sequence ID" value="RSD30279.1"/>
    <property type="molecule type" value="Genomic_DNA"/>
</dbReference>
<gene>
    <name evidence="2" type="ORF">EJA03_14760</name>
</gene>
<reference evidence="2 3" key="1">
    <citation type="submission" date="2018-12" db="EMBL/GenBank/DDBJ databases">
        <title>Genomic taxonomy of the Vibrionaceae family.</title>
        <authorList>
            <person name="Gomez-Gil B."/>
            <person name="Enciso-Ibarra K."/>
        </authorList>
    </citation>
    <scope>NUCLEOTIDE SEQUENCE [LARGE SCALE GENOMIC DNA]</scope>
    <source>
        <strain evidence="2 3">CAIM 594</strain>
    </source>
</reference>
<dbReference type="PROSITE" id="PS51009">
    <property type="entry name" value="CYTCII"/>
    <property type="match status" value="1"/>
</dbReference>
<keyword evidence="1" id="KW-0732">Signal</keyword>
<evidence type="ECO:0000313" key="3">
    <source>
        <dbReference type="Proteomes" id="UP000269041"/>
    </source>
</evidence>
<feature type="signal peptide" evidence="1">
    <location>
        <begin position="1"/>
        <end position="18"/>
    </location>
</feature>
<dbReference type="InterPro" id="IPR010980">
    <property type="entry name" value="Cyt_c/b562"/>
</dbReference>
<proteinExistence type="predicted"/>
<name>A0A427U0V0_9VIBR</name>
<dbReference type="Pfam" id="PF01322">
    <property type="entry name" value="Cytochrom_C_2"/>
    <property type="match status" value="1"/>
</dbReference>
<evidence type="ECO:0000313" key="2">
    <source>
        <dbReference type="EMBL" id="RSD30279.1"/>
    </source>
</evidence>
<organism evidence="2 3">
    <name type="scientific">Vibrio pectenicida</name>
    <dbReference type="NCBI Taxonomy" id="62763"/>
    <lineage>
        <taxon>Bacteria</taxon>
        <taxon>Pseudomonadati</taxon>
        <taxon>Pseudomonadota</taxon>
        <taxon>Gammaproteobacteria</taxon>
        <taxon>Vibrionales</taxon>
        <taxon>Vibrionaceae</taxon>
        <taxon>Vibrio</taxon>
    </lineage>
</organism>
<dbReference type="GO" id="GO:0020037">
    <property type="term" value="F:heme binding"/>
    <property type="evidence" value="ECO:0007669"/>
    <property type="project" value="InterPro"/>
</dbReference>
<sequence length="143" mass="16270">MRKTIFSLLVIMPLTTAAQNFNIQIDKRQNTFKEIETISKQVDRMLSGNKTNWEELENQSQKLTAHSTALLSLFPPGSQAGSKAKSEIWSKPGKFNQLLTLMDLGFKELYQASKTKNIELAKVGLAHAQNTCRSCHRSYRSHW</sequence>
<dbReference type="InterPro" id="IPR002321">
    <property type="entry name" value="Cyt_c_II"/>
</dbReference>
<comment type="caution">
    <text evidence="2">The sequence shown here is derived from an EMBL/GenBank/DDBJ whole genome shotgun (WGS) entry which is preliminary data.</text>
</comment>
<dbReference type="SUPFAM" id="SSF47175">
    <property type="entry name" value="Cytochromes"/>
    <property type="match status" value="1"/>
</dbReference>
<dbReference type="AlphaFoldDB" id="A0A427U0V0"/>
<dbReference type="GO" id="GO:0022900">
    <property type="term" value="P:electron transport chain"/>
    <property type="evidence" value="ECO:0007669"/>
    <property type="project" value="InterPro"/>
</dbReference>
<dbReference type="RefSeq" id="WP_125322503.1">
    <property type="nucleotide sequence ID" value="NZ_AP024890.1"/>
</dbReference>
<dbReference type="Proteomes" id="UP000269041">
    <property type="component" value="Unassembled WGS sequence"/>
</dbReference>
<keyword evidence="3" id="KW-1185">Reference proteome</keyword>
<dbReference type="Gene3D" id="1.20.120.10">
    <property type="entry name" value="Cytochrome c/b562"/>
    <property type="match status" value="1"/>
</dbReference>
<dbReference type="GO" id="GO:0005506">
    <property type="term" value="F:iron ion binding"/>
    <property type="evidence" value="ECO:0007669"/>
    <property type="project" value="InterPro"/>
</dbReference>
<accession>A0A427U0V0</accession>
<dbReference type="OrthoDB" id="5815156at2"/>
<evidence type="ECO:0000256" key="1">
    <source>
        <dbReference type="SAM" id="SignalP"/>
    </source>
</evidence>
<feature type="chain" id="PRO_5019450007" evidence="1">
    <location>
        <begin position="19"/>
        <end position="143"/>
    </location>
</feature>
<protein>
    <submittedName>
        <fullName evidence="2">Cytochrome c</fullName>
    </submittedName>
</protein>